<evidence type="ECO:0000313" key="1">
    <source>
        <dbReference type="Proteomes" id="UP000887565"/>
    </source>
</evidence>
<accession>A0A915IN26</accession>
<sequence>MRLLNLKILSGTYDKKQSSILRCASTHVNVYACFCIIRVNVDLRQCTLIFVDARGIHVNARRCTANDVDLHERVSTHLRCYDFGWVEIFDASIRVK</sequence>
<dbReference type="WBParaSite" id="nRc.2.0.1.t15588-RA">
    <property type="protein sequence ID" value="nRc.2.0.1.t15588-RA"/>
    <property type="gene ID" value="nRc.2.0.1.g15588"/>
</dbReference>
<name>A0A915IN26_ROMCU</name>
<dbReference type="AlphaFoldDB" id="A0A915IN26"/>
<proteinExistence type="predicted"/>
<dbReference type="Proteomes" id="UP000887565">
    <property type="component" value="Unplaced"/>
</dbReference>
<protein>
    <submittedName>
        <fullName evidence="2">Uncharacterized protein</fullName>
    </submittedName>
</protein>
<keyword evidence="1" id="KW-1185">Reference proteome</keyword>
<evidence type="ECO:0000313" key="2">
    <source>
        <dbReference type="WBParaSite" id="nRc.2.0.1.t15588-RA"/>
    </source>
</evidence>
<organism evidence="1 2">
    <name type="scientific">Romanomermis culicivorax</name>
    <name type="common">Nematode worm</name>
    <dbReference type="NCBI Taxonomy" id="13658"/>
    <lineage>
        <taxon>Eukaryota</taxon>
        <taxon>Metazoa</taxon>
        <taxon>Ecdysozoa</taxon>
        <taxon>Nematoda</taxon>
        <taxon>Enoplea</taxon>
        <taxon>Dorylaimia</taxon>
        <taxon>Mermithida</taxon>
        <taxon>Mermithoidea</taxon>
        <taxon>Mermithidae</taxon>
        <taxon>Romanomermis</taxon>
    </lineage>
</organism>
<reference evidence="2" key="1">
    <citation type="submission" date="2022-11" db="UniProtKB">
        <authorList>
            <consortium name="WormBaseParasite"/>
        </authorList>
    </citation>
    <scope>IDENTIFICATION</scope>
</reference>